<dbReference type="HOGENOM" id="CLU_138804_4_1_1"/>
<dbReference type="Pfam" id="PF07189">
    <property type="entry name" value="SF3b10"/>
    <property type="match status" value="1"/>
</dbReference>
<evidence type="ECO:0000313" key="1">
    <source>
        <dbReference type="EMBL" id="CCF60293.1"/>
    </source>
</evidence>
<dbReference type="eggNOG" id="KOG3485">
    <property type="taxonomic scope" value="Eukaryota"/>
</dbReference>
<accession>H2B0Z3</accession>
<dbReference type="Proteomes" id="UP000005220">
    <property type="component" value="Chromosome 10"/>
</dbReference>
<dbReference type="GO" id="GO:0071011">
    <property type="term" value="C:precatalytic spliceosome"/>
    <property type="evidence" value="ECO:0007669"/>
    <property type="project" value="TreeGrafter"/>
</dbReference>
<dbReference type="RefSeq" id="XP_003959428.1">
    <property type="nucleotide sequence ID" value="XM_003959379.1"/>
</dbReference>
<evidence type="ECO:0008006" key="3">
    <source>
        <dbReference type="Google" id="ProtNLM"/>
    </source>
</evidence>
<evidence type="ECO:0000313" key="2">
    <source>
        <dbReference type="Proteomes" id="UP000005220"/>
    </source>
</evidence>
<dbReference type="AlphaFoldDB" id="H2B0Z3"/>
<dbReference type="GO" id="GO:0005684">
    <property type="term" value="C:U2-type spliceosomal complex"/>
    <property type="evidence" value="ECO:0007669"/>
    <property type="project" value="EnsemblFungi"/>
</dbReference>
<organism evidence="1 2">
    <name type="scientific">Kazachstania africana (strain ATCC 22294 / BCRC 22015 / CBS 2517 / CECT 1963 / NBRC 1671 / NRRL Y-8276)</name>
    <name type="common">Yeast</name>
    <name type="synonym">Kluyveromyces africanus</name>
    <dbReference type="NCBI Taxonomy" id="1071382"/>
    <lineage>
        <taxon>Eukaryota</taxon>
        <taxon>Fungi</taxon>
        <taxon>Dikarya</taxon>
        <taxon>Ascomycota</taxon>
        <taxon>Saccharomycotina</taxon>
        <taxon>Saccharomycetes</taxon>
        <taxon>Saccharomycetales</taxon>
        <taxon>Saccharomycetaceae</taxon>
        <taxon>Kazachstania</taxon>
    </lineage>
</organism>
<dbReference type="GO" id="GO:0000245">
    <property type="term" value="P:spliceosomal complex assembly"/>
    <property type="evidence" value="ECO:0007669"/>
    <property type="project" value="EnsemblFungi"/>
</dbReference>
<dbReference type="KEGG" id="kaf:KAFR_0J02290"/>
<dbReference type="InterPro" id="IPR009846">
    <property type="entry name" value="SF3b5/RDS3-10"/>
</dbReference>
<keyword evidence="2" id="KW-1185">Reference proteome</keyword>
<dbReference type="PANTHER" id="PTHR20978">
    <property type="entry name" value="SPLICING FACTOR 3B SUBUNIT 5"/>
    <property type="match status" value="1"/>
</dbReference>
<dbReference type="GO" id="GO:0005686">
    <property type="term" value="C:U2 snRNP"/>
    <property type="evidence" value="ECO:0007669"/>
    <property type="project" value="EnsemblFungi"/>
</dbReference>
<reference evidence="1 2" key="1">
    <citation type="journal article" date="2011" name="Proc. Natl. Acad. Sci. U.S.A.">
        <title>Evolutionary erosion of yeast sex chromosomes by mating-type switching accidents.</title>
        <authorList>
            <person name="Gordon J.L."/>
            <person name="Armisen D."/>
            <person name="Proux-Wera E."/>
            <person name="Oheigeartaigh S.S."/>
            <person name="Byrne K.P."/>
            <person name="Wolfe K.H."/>
        </authorList>
    </citation>
    <scope>NUCLEOTIDE SEQUENCE [LARGE SCALE GENOMIC DNA]</scope>
    <source>
        <strain evidence="2">ATCC 22294 / BCRC 22015 / CBS 2517 / CECT 1963 / NBRC 1671 / NRRL Y-8276</strain>
    </source>
</reference>
<name>H2B0Z3_KAZAF</name>
<dbReference type="GeneID" id="13883942"/>
<dbReference type="STRING" id="1071382.H2B0Z3"/>
<dbReference type="InParanoid" id="H2B0Z3"/>
<dbReference type="FunCoup" id="H2B0Z3">
    <property type="interactions" value="91"/>
</dbReference>
<dbReference type="OrthoDB" id="274726at2759"/>
<protein>
    <recommendedName>
        <fullName evidence="3">Splicing factor subunit</fullName>
    </recommendedName>
</protein>
<gene>
    <name evidence="1" type="primary">KAFR0J02290</name>
    <name evidence="1" type="ORF">KAFR_0J02290</name>
</gene>
<dbReference type="PANTHER" id="PTHR20978:SF0">
    <property type="entry name" value="SPLICING FACTOR 3B SUBUNIT 5"/>
    <property type="match status" value="1"/>
</dbReference>
<sequence length="81" mass="9516">MSDKQRQRQVFQTFKQKYVGLGTEDTMKEDWLSNVRKDTYTNIQGHSAMLEYVTIATDGMTSKKDMRMSLLKKMVDTEEKN</sequence>
<proteinExistence type="predicted"/>
<dbReference type="EMBL" id="HE650830">
    <property type="protein sequence ID" value="CCF60293.1"/>
    <property type="molecule type" value="Genomic_DNA"/>
</dbReference>